<feature type="transmembrane region" description="Helical" evidence="8">
    <location>
        <begin position="335"/>
        <end position="359"/>
    </location>
</feature>
<evidence type="ECO:0000256" key="6">
    <source>
        <dbReference type="ARBA" id="ARBA00023136"/>
    </source>
</evidence>
<evidence type="ECO:0000313" key="11">
    <source>
        <dbReference type="Proteomes" id="UP000007635"/>
    </source>
</evidence>
<reference evidence="10" key="2">
    <citation type="submission" date="2025-08" db="UniProtKB">
        <authorList>
            <consortium name="Ensembl"/>
        </authorList>
    </citation>
    <scope>IDENTIFICATION</scope>
</reference>
<protein>
    <recommendedName>
        <fullName evidence="9">Cation efflux protein cytoplasmic domain-containing protein</fullName>
    </recommendedName>
</protein>
<comment type="subcellular location">
    <subcellularLocation>
        <location evidence="1">Membrane</location>
        <topology evidence="1">Multi-pass membrane protein</topology>
    </subcellularLocation>
</comment>
<evidence type="ECO:0000256" key="1">
    <source>
        <dbReference type="ARBA" id="ARBA00004141"/>
    </source>
</evidence>
<dbReference type="AlphaFoldDB" id="A0AAQ4Q7A2"/>
<dbReference type="RefSeq" id="XP_040016402.1">
    <property type="nucleotide sequence ID" value="XM_040160468.1"/>
</dbReference>
<comment type="similarity">
    <text evidence="2">Belongs to the cation diffusion facilitator (CDF) transporter (TC 2.A.4) family. SLC30A subfamily.</text>
</comment>
<dbReference type="GeneTree" id="ENSGT00940000156484"/>
<name>A0AAQ4Q7A2_GASAC</name>
<feature type="transmembrane region" description="Helical" evidence="8">
    <location>
        <begin position="46"/>
        <end position="65"/>
    </location>
</feature>
<dbReference type="InterPro" id="IPR036837">
    <property type="entry name" value="Cation_efflux_CTD_sf"/>
</dbReference>
<dbReference type="GO" id="GO:0010312">
    <property type="term" value="P:detoxification of zinc ion"/>
    <property type="evidence" value="ECO:0007669"/>
    <property type="project" value="TreeGrafter"/>
</dbReference>
<evidence type="ECO:0000256" key="3">
    <source>
        <dbReference type="ARBA" id="ARBA00022692"/>
    </source>
</evidence>
<dbReference type="GeneID" id="120807892"/>
<feature type="compositionally biased region" description="Basic and acidic residues" evidence="7">
    <location>
        <begin position="192"/>
        <end position="214"/>
    </location>
</feature>
<dbReference type="Proteomes" id="UP000007635">
    <property type="component" value="Chromosome I"/>
</dbReference>
<dbReference type="GO" id="GO:0005783">
    <property type="term" value="C:endoplasmic reticulum"/>
    <property type="evidence" value="ECO:0007669"/>
    <property type="project" value="TreeGrafter"/>
</dbReference>
<dbReference type="GO" id="GO:0016020">
    <property type="term" value="C:membrane"/>
    <property type="evidence" value="ECO:0007669"/>
    <property type="project" value="UniProtKB-SubCell"/>
</dbReference>
<dbReference type="GO" id="GO:0005385">
    <property type="term" value="F:zinc ion transmembrane transporter activity"/>
    <property type="evidence" value="ECO:0007669"/>
    <property type="project" value="TreeGrafter"/>
</dbReference>
<dbReference type="Pfam" id="PF16916">
    <property type="entry name" value="ZT_dimer"/>
    <property type="match status" value="1"/>
</dbReference>
<dbReference type="InterPro" id="IPR027469">
    <property type="entry name" value="Cation_efflux_TMD_sf"/>
</dbReference>
<sequence length="559" mass="59510">MTEGQPLFPVCALYSVAGMRLLHWCMLGVTVLLLVCEVVISRLCNSLITLVDGFHTLFILLHVALPHPQTSSIKNNPLPSLDSCASPPHASSSSSSAAPPPGLPAESSIESPPLDRGVSFSSSRIQPVGAFISALFLISLCLSYFLEIISFSLEPHPVQRPLLPVVAGAVSLLHKSLVLWLNWDGLQNDASRRPKNDAHLEGNHKVSAAEETRGRAGPGRVLDERGHVQSAVDNWLQNGALVLSNPGTSGVPDTVHQHAAALQGHRDREAVTATADLQVGECENRSEDPTGTSKDNTCMGLLDSQNASNDTVYSSSHHIERIVPSRRRKAIVRSFVLVVQGLCPALLALVNSLVMLLISPQVLHSSGACGLLLYLDPLLSLLAVMMLIATAAPQVHRYGLLLLEATPPHICASDLGRRITSVPGVQAVHNLHIWQLTESFFVASVHVHCHAGFPVQRCADLMSGVTKVMQSVGVSCCTVQPEFASCPGSSAGSEGDASPVIHREDPSLPPLLTCSLACGKACAGFMCSSPVEEETSLMAPPAGETKEEPQTLVIENTFL</sequence>
<keyword evidence="3 8" id="KW-0812">Transmembrane</keyword>
<evidence type="ECO:0000313" key="10">
    <source>
        <dbReference type="Ensembl" id="ENSGACP00000046587.1"/>
    </source>
</evidence>
<feature type="region of interest" description="Disordered" evidence="7">
    <location>
        <begin position="83"/>
        <end position="111"/>
    </location>
</feature>
<evidence type="ECO:0000256" key="4">
    <source>
        <dbReference type="ARBA" id="ARBA00022833"/>
    </source>
</evidence>
<dbReference type="SUPFAM" id="SSF161111">
    <property type="entry name" value="Cation efflux protein transmembrane domain-like"/>
    <property type="match status" value="1"/>
</dbReference>
<dbReference type="Ensembl" id="ENSGACT00000033737.1">
    <property type="protein sequence ID" value="ENSGACP00000046587.1"/>
    <property type="gene ID" value="ENSGACG00000031293.1"/>
</dbReference>
<evidence type="ECO:0000256" key="8">
    <source>
        <dbReference type="SAM" id="Phobius"/>
    </source>
</evidence>
<dbReference type="GO" id="GO:0006882">
    <property type="term" value="P:intracellular zinc ion homeostasis"/>
    <property type="evidence" value="ECO:0007669"/>
    <property type="project" value="TreeGrafter"/>
</dbReference>
<dbReference type="PANTHER" id="PTHR45820">
    <property type="entry name" value="FI23527P1"/>
    <property type="match status" value="1"/>
</dbReference>
<evidence type="ECO:0000256" key="2">
    <source>
        <dbReference type="ARBA" id="ARBA00008873"/>
    </source>
</evidence>
<dbReference type="GO" id="GO:0019855">
    <property type="term" value="F:calcium channel inhibitor activity"/>
    <property type="evidence" value="ECO:0007669"/>
    <property type="project" value="TreeGrafter"/>
</dbReference>
<keyword evidence="5 8" id="KW-1133">Transmembrane helix</keyword>
<accession>A0AAQ4Q7A2</accession>
<keyword evidence="6 8" id="KW-0472">Membrane</keyword>
<evidence type="ECO:0000259" key="9">
    <source>
        <dbReference type="Pfam" id="PF16916"/>
    </source>
</evidence>
<feature type="transmembrane region" description="Helical" evidence="8">
    <location>
        <begin position="128"/>
        <end position="150"/>
    </location>
</feature>
<feature type="region of interest" description="Disordered" evidence="7">
    <location>
        <begin position="192"/>
        <end position="220"/>
    </location>
</feature>
<reference evidence="10 11" key="1">
    <citation type="journal article" date="2021" name="G3 (Bethesda)">
        <title>Improved contiguity of the threespine stickleback genome using long-read sequencing.</title>
        <authorList>
            <person name="Nath S."/>
            <person name="Shaw D.E."/>
            <person name="White M.A."/>
        </authorList>
    </citation>
    <scope>NUCLEOTIDE SEQUENCE [LARGE SCALE GENOMIC DNA]</scope>
    <source>
        <strain evidence="10 11">Lake Benthic</strain>
    </source>
</reference>
<evidence type="ECO:0000256" key="5">
    <source>
        <dbReference type="ARBA" id="ARBA00022989"/>
    </source>
</evidence>
<dbReference type="InterPro" id="IPR027470">
    <property type="entry name" value="Cation_efflux_CTD"/>
</dbReference>
<feature type="transmembrane region" description="Helical" evidence="8">
    <location>
        <begin position="21"/>
        <end position="40"/>
    </location>
</feature>
<dbReference type="PANTHER" id="PTHR45820:SF6">
    <property type="entry name" value="ZINC_CADMIUM RESISTANCE PROTEIN-LIKE"/>
    <property type="match status" value="1"/>
</dbReference>
<proteinExistence type="inferred from homology"/>
<evidence type="ECO:0000256" key="7">
    <source>
        <dbReference type="SAM" id="MobiDB-lite"/>
    </source>
</evidence>
<dbReference type="SUPFAM" id="SSF160240">
    <property type="entry name" value="Cation efflux protein cytoplasmic domain-like"/>
    <property type="match status" value="1"/>
</dbReference>
<dbReference type="Gene3D" id="1.20.1510.10">
    <property type="entry name" value="Cation efflux protein transmembrane domain"/>
    <property type="match status" value="1"/>
</dbReference>
<feature type="transmembrane region" description="Helical" evidence="8">
    <location>
        <begin position="162"/>
        <end position="183"/>
    </location>
</feature>
<feature type="transmembrane region" description="Helical" evidence="8">
    <location>
        <begin position="371"/>
        <end position="392"/>
    </location>
</feature>
<keyword evidence="11" id="KW-1185">Reference proteome</keyword>
<keyword evidence="4" id="KW-0862">Zinc</keyword>
<reference evidence="10" key="3">
    <citation type="submission" date="2025-09" db="UniProtKB">
        <authorList>
            <consortium name="Ensembl"/>
        </authorList>
    </citation>
    <scope>IDENTIFICATION</scope>
</reference>
<organism evidence="10 11">
    <name type="scientific">Gasterosteus aculeatus aculeatus</name>
    <name type="common">three-spined stickleback</name>
    <dbReference type="NCBI Taxonomy" id="481459"/>
    <lineage>
        <taxon>Eukaryota</taxon>
        <taxon>Metazoa</taxon>
        <taxon>Chordata</taxon>
        <taxon>Craniata</taxon>
        <taxon>Vertebrata</taxon>
        <taxon>Euteleostomi</taxon>
        <taxon>Actinopterygii</taxon>
        <taxon>Neopterygii</taxon>
        <taxon>Teleostei</taxon>
        <taxon>Neoteleostei</taxon>
        <taxon>Acanthomorphata</taxon>
        <taxon>Eupercaria</taxon>
        <taxon>Perciformes</taxon>
        <taxon>Cottioidei</taxon>
        <taxon>Gasterosteales</taxon>
        <taxon>Gasterosteidae</taxon>
        <taxon>Gasterosteus</taxon>
    </lineage>
</organism>
<dbReference type="GO" id="GO:0005794">
    <property type="term" value="C:Golgi apparatus"/>
    <property type="evidence" value="ECO:0007669"/>
    <property type="project" value="TreeGrafter"/>
</dbReference>
<feature type="compositionally biased region" description="Low complexity" evidence="7">
    <location>
        <begin position="83"/>
        <end position="97"/>
    </location>
</feature>
<feature type="domain" description="Cation efflux protein cytoplasmic" evidence="9">
    <location>
        <begin position="414"/>
        <end position="482"/>
    </location>
</feature>